<proteinExistence type="predicted"/>
<protein>
    <recommendedName>
        <fullName evidence="4">F-box protein</fullName>
    </recommendedName>
</protein>
<feature type="compositionally biased region" description="Acidic residues" evidence="1">
    <location>
        <begin position="228"/>
        <end position="250"/>
    </location>
</feature>
<evidence type="ECO:0000256" key="1">
    <source>
        <dbReference type="SAM" id="MobiDB-lite"/>
    </source>
</evidence>
<organism evidence="2 3">
    <name type="scientific">Sphagnum troendelagicum</name>
    <dbReference type="NCBI Taxonomy" id="128251"/>
    <lineage>
        <taxon>Eukaryota</taxon>
        <taxon>Viridiplantae</taxon>
        <taxon>Streptophyta</taxon>
        <taxon>Embryophyta</taxon>
        <taxon>Bryophyta</taxon>
        <taxon>Sphagnophytina</taxon>
        <taxon>Sphagnopsida</taxon>
        <taxon>Sphagnales</taxon>
        <taxon>Sphagnaceae</taxon>
        <taxon>Sphagnum</taxon>
    </lineage>
</organism>
<name>A0ABP0UU94_9BRYO</name>
<feature type="compositionally biased region" description="Basic and acidic residues" evidence="1">
    <location>
        <begin position="214"/>
        <end position="227"/>
    </location>
</feature>
<dbReference type="EMBL" id="OZ019898">
    <property type="protein sequence ID" value="CAK9228790.1"/>
    <property type="molecule type" value="Genomic_DNA"/>
</dbReference>
<accession>A0ABP0UU94</accession>
<dbReference type="Proteomes" id="UP001497512">
    <property type="component" value="Chromosome 6"/>
</dbReference>
<dbReference type="PANTHER" id="PTHR31672">
    <property type="entry name" value="BNACNNG10540D PROTEIN"/>
    <property type="match status" value="1"/>
</dbReference>
<keyword evidence="3" id="KW-1185">Reference proteome</keyword>
<dbReference type="InterPro" id="IPR050796">
    <property type="entry name" value="SCF_F-box_component"/>
</dbReference>
<gene>
    <name evidence="2" type="ORF">CSSPTR1EN2_LOCUS19409</name>
</gene>
<feature type="compositionally biased region" description="Basic and acidic residues" evidence="1">
    <location>
        <begin position="251"/>
        <end position="269"/>
    </location>
</feature>
<reference evidence="2" key="1">
    <citation type="submission" date="2024-02" db="EMBL/GenBank/DDBJ databases">
        <authorList>
            <consortium name="ELIXIR-Norway"/>
            <consortium name="Elixir Norway"/>
        </authorList>
    </citation>
    <scope>NUCLEOTIDE SEQUENCE</scope>
</reference>
<evidence type="ECO:0000313" key="2">
    <source>
        <dbReference type="EMBL" id="CAK9228790.1"/>
    </source>
</evidence>
<evidence type="ECO:0000313" key="3">
    <source>
        <dbReference type="Proteomes" id="UP001497512"/>
    </source>
</evidence>
<feature type="region of interest" description="Disordered" evidence="1">
    <location>
        <begin position="207"/>
        <end position="269"/>
    </location>
</feature>
<dbReference type="PANTHER" id="PTHR31672:SF2">
    <property type="entry name" value="F-BOX DOMAIN-CONTAINING PROTEIN"/>
    <property type="match status" value="1"/>
</dbReference>
<evidence type="ECO:0008006" key="4">
    <source>
        <dbReference type="Google" id="ProtNLM"/>
    </source>
</evidence>
<sequence>MAVPFNPFLHVKVDISPAPRFELSLEPPDEGKFAHQPLGLIQHDSTFLPDMQEAKLRIGKISDPFWWGTWFLFMSKKQIDRDDMRDLLLSKLPVAKLFAVGCVPQYSPYLFNAHINPFLEHQLKHNKEYFPSAFCIREGELDSFGVRHPVAPRQVWAYLIAKKKWVLMPSLDFLPPRVTGMLAGEGGLLLLSGDPPPYVDPLALEKPLTETTIEEPKVKEKPNVKEGEEGDEEEEKPEVEGDGEEGEEEDGEKKKEVEKVVEKPPEKPIDPNGQHLLVVCNPISRTFRILPPMHCHLENLMGNIIVNSISSQYVVYIVGYHPHISQCPQAEGMRVAIFKSIKNRWRIFSVPQGRLFRPGLSNCYRALPVITENIEAPTLFCTGQVLTPENNAYSSVVLGFRKKTRSWKAYSWPPPSVVEHPQVVECNHKLYMVARDVKEPITITIWNFIPHDYSIPDCQQVTKMPAPMFRKVFPYGFHIRSDYDCVSSMGCIMFACRDRAALISCYNVKKNSWSLLPELYPCFQKNLTYLGNWKYEPAAHAQV</sequence>